<dbReference type="Proteomes" id="UP001176961">
    <property type="component" value="Unassembled WGS sequence"/>
</dbReference>
<evidence type="ECO:0000313" key="2">
    <source>
        <dbReference type="EMBL" id="CAJ0601466.1"/>
    </source>
</evidence>
<keyword evidence="1" id="KW-1133">Transmembrane helix</keyword>
<feature type="transmembrane region" description="Helical" evidence="1">
    <location>
        <begin position="24"/>
        <end position="45"/>
    </location>
</feature>
<organism evidence="2 3">
    <name type="scientific">Cylicocyclus nassatus</name>
    <name type="common">Nematode worm</name>
    <dbReference type="NCBI Taxonomy" id="53992"/>
    <lineage>
        <taxon>Eukaryota</taxon>
        <taxon>Metazoa</taxon>
        <taxon>Ecdysozoa</taxon>
        <taxon>Nematoda</taxon>
        <taxon>Chromadorea</taxon>
        <taxon>Rhabditida</taxon>
        <taxon>Rhabditina</taxon>
        <taxon>Rhabditomorpha</taxon>
        <taxon>Strongyloidea</taxon>
        <taxon>Strongylidae</taxon>
        <taxon>Cylicocyclus</taxon>
    </lineage>
</organism>
<dbReference type="EMBL" id="CATQJL010000305">
    <property type="protein sequence ID" value="CAJ0601466.1"/>
    <property type="molecule type" value="Genomic_DNA"/>
</dbReference>
<protein>
    <submittedName>
        <fullName evidence="2">Uncharacterized protein</fullName>
    </submittedName>
</protein>
<evidence type="ECO:0000256" key="1">
    <source>
        <dbReference type="SAM" id="Phobius"/>
    </source>
</evidence>
<proteinExistence type="predicted"/>
<keyword evidence="1" id="KW-0812">Transmembrane</keyword>
<feature type="transmembrane region" description="Helical" evidence="1">
    <location>
        <begin position="127"/>
        <end position="147"/>
    </location>
</feature>
<comment type="caution">
    <text evidence="2">The sequence shown here is derived from an EMBL/GenBank/DDBJ whole genome shotgun (WGS) entry which is preliminary data.</text>
</comment>
<dbReference type="AlphaFoldDB" id="A0AA36H0D3"/>
<name>A0AA36H0D3_CYLNA</name>
<keyword evidence="3" id="KW-1185">Reference proteome</keyword>
<accession>A0AA36H0D3</accession>
<keyword evidence="1" id="KW-0472">Membrane</keyword>
<gene>
    <name evidence="2" type="ORF">CYNAS_LOCUS13449</name>
</gene>
<reference evidence="2" key="1">
    <citation type="submission" date="2023-07" db="EMBL/GenBank/DDBJ databases">
        <authorList>
            <consortium name="CYATHOMIX"/>
        </authorList>
    </citation>
    <scope>NUCLEOTIDE SEQUENCE</scope>
    <source>
        <strain evidence="2">N/A</strain>
    </source>
</reference>
<sequence length="180" mass="20380">MNHTPTAAPPSMTDVVETHELPTVVVTLPIHLLTSIFIAVFMISIMSTKHMRSRVQWLFGISCTFFLIASLYDVAIDVAYLVISKRPVTVQTCSVIRNFVYNPVATQTLVDASDRFALAFFNFEMSLISMFAFYSIFPLICIALAVYNRFISQELTHTDDVCTTIRRAPWTNSVLLSIQW</sequence>
<evidence type="ECO:0000313" key="3">
    <source>
        <dbReference type="Proteomes" id="UP001176961"/>
    </source>
</evidence>
<feature type="transmembrane region" description="Helical" evidence="1">
    <location>
        <begin position="57"/>
        <end position="83"/>
    </location>
</feature>